<dbReference type="EMBL" id="SSMQ01000018">
    <property type="protein sequence ID" value="TKD06643.1"/>
    <property type="molecule type" value="Genomic_DNA"/>
</dbReference>
<gene>
    <name evidence="2" type="ORF">E8A74_19260</name>
</gene>
<reference evidence="2 3" key="1">
    <citation type="submission" date="2019-04" db="EMBL/GenBank/DDBJ databases">
        <authorList>
            <person name="Li Y."/>
            <person name="Wang J."/>
        </authorList>
    </citation>
    <scope>NUCLEOTIDE SEQUENCE [LARGE SCALE GENOMIC DNA]</scope>
    <source>
        <strain evidence="2 3">DSM 14668</strain>
    </source>
</reference>
<keyword evidence="3" id="KW-1185">Reference proteome</keyword>
<dbReference type="Proteomes" id="UP000309215">
    <property type="component" value="Unassembled WGS sequence"/>
</dbReference>
<feature type="region of interest" description="Disordered" evidence="1">
    <location>
        <begin position="34"/>
        <end position="73"/>
    </location>
</feature>
<sequence length="129" mass="13933">MEGLVSLLVVLVFLMMPVLPALLARASHKAQERAARELAAHRRALLGRAPPSPPRPDRRSPVEYQSLEEIPARPVSLEDALPAIPSTLEAAPAAPRRQRRTSPVLLEKPGDVRRAILLGALLGPPRGAD</sequence>
<evidence type="ECO:0000313" key="3">
    <source>
        <dbReference type="Proteomes" id="UP000309215"/>
    </source>
</evidence>
<dbReference type="RefSeq" id="WP_136930494.1">
    <property type="nucleotide sequence ID" value="NZ_SSMQ01000018.1"/>
</dbReference>
<feature type="region of interest" description="Disordered" evidence="1">
    <location>
        <begin position="86"/>
        <end position="106"/>
    </location>
</feature>
<protein>
    <submittedName>
        <fullName evidence="2">Uncharacterized protein</fullName>
    </submittedName>
</protein>
<accession>A0A4U1JCR4</accession>
<proteinExistence type="predicted"/>
<evidence type="ECO:0000256" key="1">
    <source>
        <dbReference type="SAM" id="MobiDB-lite"/>
    </source>
</evidence>
<comment type="caution">
    <text evidence="2">The sequence shown here is derived from an EMBL/GenBank/DDBJ whole genome shotgun (WGS) entry which is preliminary data.</text>
</comment>
<evidence type="ECO:0000313" key="2">
    <source>
        <dbReference type="EMBL" id="TKD06643.1"/>
    </source>
</evidence>
<dbReference type="AlphaFoldDB" id="A0A4U1JCR4"/>
<name>A0A4U1JCR4_9BACT</name>
<organism evidence="2 3">
    <name type="scientific">Polyangium fumosum</name>
    <dbReference type="NCBI Taxonomy" id="889272"/>
    <lineage>
        <taxon>Bacteria</taxon>
        <taxon>Pseudomonadati</taxon>
        <taxon>Myxococcota</taxon>
        <taxon>Polyangia</taxon>
        <taxon>Polyangiales</taxon>
        <taxon>Polyangiaceae</taxon>
        <taxon>Polyangium</taxon>
    </lineage>
</organism>